<dbReference type="GO" id="GO:0009254">
    <property type="term" value="P:peptidoglycan turnover"/>
    <property type="evidence" value="ECO:0007669"/>
    <property type="project" value="InterPro"/>
</dbReference>
<dbReference type="RefSeq" id="WP_159446962.1">
    <property type="nucleotide sequence ID" value="NZ_FUYF01000002.1"/>
</dbReference>
<evidence type="ECO:0000259" key="4">
    <source>
        <dbReference type="Pfam" id="PF06725"/>
    </source>
</evidence>
<dbReference type="GeneID" id="93336936"/>
<dbReference type="SUPFAM" id="SSF50685">
    <property type="entry name" value="Barwin-like endoglucanases"/>
    <property type="match status" value="1"/>
</dbReference>
<sequence length="377" mass="40517">MALSVKTREHIRRWAALAGPKWGALLGGAAALAAAIAFTGAALHFTTVADTHGDTVRILTAATDLAAVLQQSDTPPLGEHDEAVWSQTEDGERLDVLRAYTVPVTADGAMQELTVTGTHTTAELLERAGLTYTADDLLTPAADEIVPEGSGITVQRVTYNEYTVDEVVPTEIEEIPTSLFYRKQSKVMTLEEGHDGQDTVVYREKWIDGEWAETNEIERVNEAEMVPTVQKIYGEQAPVSGFVGPDVVDGVPVEGVAATYTGQRATGYSASATAKGASGRRLTYGTVAINPGVIPYGSLLYITSDDGKFVYGYAYAADTGTALVQGKAFIDLYYETYEESVENAVIPVTVYVLDDETAARYKEQNDAILEADTVVGR</sequence>
<dbReference type="InterPro" id="IPR007137">
    <property type="entry name" value="DUF348"/>
</dbReference>
<keyword evidence="2" id="KW-0812">Transmembrane</keyword>
<dbReference type="STRING" id="745368.SAMN02745178_00444"/>
<dbReference type="InterPro" id="IPR051933">
    <property type="entry name" value="Resuscitation_pf_RpfB"/>
</dbReference>
<feature type="transmembrane region" description="Helical" evidence="2">
    <location>
        <begin position="21"/>
        <end position="45"/>
    </location>
</feature>
<gene>
    <name evidence="5" type="ORF">SAMN02745178_00444</name>
</gene>
<keyword evidence="2" id="KW-0472">Membrane</keyword>
<name>A0A1T4WFU3_9FIRM</name>
<dbReference type="Pfam" id="PF06725">
    <property type="entry name" value="3D"/>
    <property type="match status" value="1"/>
</dbReference>
<keyword evidence="6" id="KW-1185">Reference proteome</keyword>
<feature type="domain" description="DUF348" evidence="3">
    <location>
        <begin position="102"/>
        <end position="143"/>
    </location>
</feature>
<proteinExistence type="predicted"/>
<evidence type="ECO:0000313" key="5">
    <source>
        <dbReference type="EMBL" id="SKA75521.1"/>
    </source>
</evidence>
<dbReference type="InterPro" id="IPR036908">
    <property type="entry name" value="RlpA-like_sf"/>
</dbReference>
<organism evidence="5 6">
    <name type="scientific">Gemmiger formicilis</name>
    <dbReference type="NCBI Taxonomy" id="745368"/>
    <lineage>
        <taxon>Bacteria</taxon>
        <taxon>Bacillati</taxon>
        <taxon>Bacillota</taxon>
        <taxon>Clostridia</taxon>
        <taxon>Eubacteriales</taxon>
        <taxon>Gemmiger</taxon>
    </lineage>
</organism>
<evidence type="ECO:0000256" key="1">
    <source>
        <dbReference type="ARBA" id="ARBA00022729"/>
    </source>
</evidence>
<dbReference type="InterPro" id="IPR010611">
    <property type="entry name" value="3D_dom"/>
</dbReference>
<accession>A0A1T4WFU3</accession>
<evidence type="ECO:0000313" key="6">
    <source>
        <dbReference type="Proteomes" id="UP000190286"/>
    </source>
</evidence>
<dbReference type="EMBL" id="FUYF01000002">
    <property type="protein sequence ID" value="SKA75521.1"/>
    <property type="molecule type" value="Genomic_DNA"/>
</dbReference>
<dbReference type="OrthoDB" id="9798935at2"/>
<dbReference type="GO" id="GO:0004553">
    <property type="term" value="F:hydrolase activity, hydrolyzing O-glycosyl compounds"/>
    <property type="evidence" value="ECO:0007669"/>
    <property type="project" value="InterPro"/>
</dbReference>
<evidence type="ECO:0000259" key="3">
    <source>
        <dbReference type="Pfam" id="PF03990"/>
    </source>
</evidence>
<dbReference type="GO" id="GO:0019867">
    <property type="term" value="C:outer membrane"/>
    <property type="evidence" value="ECO:0007669"/>
    <property type="project" value="InterPro"/>
</dbReference>
<dbReference type="PANTHER" id="PTHR39160:SF4">
    <property type="entry name" value="RESUSCITATION-PROMOTING FACTOR RPFB"/>
    <property type="match status" value="1"/>
</dbReference>
<dbReference type="CDD" id="cd14667">
    <property type="entry name" value="3D_containing_proteins"/>
    <property type="match status" value="1"/>
</dbReference>
<reference evidence="5 6" key="1">
    <citation type="submission" date="2017-02" db="EMBL/GenBank/DDBJ databases">
        <authorList>
            <person name="Peterson S.W."/>
        </authorList>
    </citation>
    <scope>NUCLEOTIDE SEQUENCE [LARGE SCALE GENOMIC DNA]</scope>
    <source>
        <strain evidence="5 6">ATCC 27749</strain>
    </source>
</reference>
<evidence type="ECO:0000256" key="2">
    <source>
        <dbReference type="SAM" id="Phobius"/>
    </source>
</evidence>
<dbReference type="Proteomes" id="UP000190286">
    <property type="component" value="Unassembled WGS sequence"/>
</dbReference>
<feature type="domain" description="3D" evidence="4">
    <location>
        <begin position="286"/>
        <end position="342"/>
    </location>
</feature>
<keyword evidence="2" id="KW-1133">Transmembrane helix</keyword>
<keyword evidence="1" id="KW-0732">Signal</keyword>
<dbReference type="Gene3D" id="2.40.40.10">
    <property type="entry name" value="RlpA-like domain"/>
    <property type="match status" value="1"/>
</dbReference>
<dbReference type="AlphaFoldDB" id="A0A1T4WFU3"/>
<dbReference type="InterPro" id="IPR059180">
    <property type="entry name" value="3D_YorM"/>
</dbReference>
<protein>
    <submittedName>
        <fullName evidence="5">3D (Asp-Asp-Asp) domain-containing protein</fullName>
    </submittedName>
</protein>
<dbReference type="PANTHER" id="PTHR39160">
    <property type="entry name" value="CELL WALL-BINDING PROTEIN YOCH"/>
    <property type="match status" value="1"/>
</dbReference>
<dbReference type="Pfam" id="PF03990">
    <property type="entry name" value="DUF348"/>
    <property type="match status" value="1"/>
</dbReference>